<sequence length="298" mass="33858">MNVADAYEWASARLDGGTLMFDTQDGFEQALADGFFFVQRPAGFDLTAGDRFAAHFYLDGRGDDEYRGFGKWNAARLAEREGYFSREADQVEQFFLESRFWDNVFPDALSRQAREMRDFSVAVARSILQRLDLPAECLDKATGGILSGRGTYHLTFNHFRPQVRARGLNIHKDSGWITMLRSLERGLEVLRGEQWLPIVPRQDAFVMNFGCAIEILTKDTRTPVAAVAHRVVEQQSRPDGAPDRFSYAMFVDSSLDTTQCEGLYRFDPHVGLVLAADFNTFLNRILANTYDRDTEGLY</sequence>
<evidence type="ECO:0000313" key="3">
    <source>
        <dbReference type="Proteomes" id="UP000494363"/>
    </source>
</evidence>
<dbReference type="Pfam" id="PF03171">
    <property type="entry name" value="2OG-FeII_Oxy"/>
    <property type="match status" value="1"/>
</dbReference>
<gene>
    <name evidence="2" type="ORF">LMG29542_06065</name>
</gene>
<protein>
    <recommendedName>
        <fullName evidence="1">Isopenicillin N synthase-like Fe(2+) 2OG dioxygenase domain-containing protein</fullName>
    </recommendedName>
</protein>
<keyword evidence="3" id="KW-1185">Reference proteome</keyword>
<accession>A0A6J5EVJ9</accession>
<dbReference type="Gene3D" id="2.60.120.330">
    <property type="entry name" value="B-lactam Antibiotic, Isopenicillin N Synthase, Chain"/>
    <property type="match status" value="1"/>
</dbReference>
<dbReference type="Proteomes" id="UP000494363">
    <property type="component" value="Unassembled WGS sequence"/>
</dbReference>
<dbReference type="InterPro" id="IPR050231">
    <property type="entry name" value="Iron_ascorbate_oxido_reductase"/>
</dbReference>
<dbReference type="AlphaFoldDB" id="A0A6J5EVJ9"/>
<reference evidence="2 3" key="1">
    <citation type="submission" date="2020-04" db="EMBL/GenBank/DDBJ databases">
        <authorList>
            <person name="De Canck E."/>
        </authorList>
    </citation>
    <scope>NUCLEOTIDE SEQUENCE [LARGE SCALE GENOMIC DNA]</scope>
    <source>
        <strain evidence="2 3">LMG 29542</strain>
    </source>
</reference>
<dbReference type="SUPFAM" id="SSF51197">
    <property type="entry name" value="Clavaminate synthase-like"/>
    <property type="match status" value="1"/>
</dbReference>
<dbReference type="RefSeq" id="WP_175230859.1">
    <property type="nucleotide sequence ID" value="NZ_CADIKH010000040.1"/>
</dbReference>
<dbReference type="PANTHER" id="PTHR47990">
    <property type="entry name" value="2-OXOGLUTARATE (2OG) AND FE(II)-DEPENDENT OXYGENASE SUPERFAMILY PROTEIN-RELATED"/>
    <property type="match status" value="1"/>
</dbReference>
<name>A0A6J5EVJ9_9BURK</name>
<dbReference type="EMBL" id="CADIKH010000040">
    <property type="protein sequence ID" value="CAB3769226.1"/>
    <property type="molecule type" value="Genomic_DNA"/>
</dbReference>
<proteinExistence type="predicted"/>
<dbReference type="InterPro" id="IPR027443">
    <property type="entry name" value="IPNS-like_sf"/>
</dbReference>
<dbReference type="InterPro" id="IPR044861">
    <property type="entry name" value="IPNS-like_FE2OG_OXY"/>
</dbReference>
<organism evidence="2 3">
    <name type="scientific">Paraburkholderia humisilvae</name>
    <dbReference type="NCBI Taxonomy" id="627669"/>
    <lineage>
        <taxon>Bacteria</taxon>
        <taxon>Pseudomonadati</taxon>
        <taxon>Pseudomonadota</taxon>
        <taxon>Betaproteobacteria</taxon>
        <taxon>Burkholderiales</taxon>
        <taxon>Burkholderiaceae</taxon>
        <taxon>Paraburkholderia</taxon>
    </lineage>
</organism>
<evidence type="ECO:0000313" key="2">
    <source>
        <dbReference type="EMBL" id="CAB3769226.1"/>
    </source>
</evidence>
<feature type="domain" description="Isopenicillin N synthase-like Fe(2+) 2OG dioxygenase" evidence="1">
    <location>
        <begin position="160"/>
        <end position="251"/>
    </location>
</feature>
<evidence type="ECO:0000259" key="1">
    <source>
        <dbReference type="Pfam" id="PF03171"/>
    </source>
</evidence>